<feature type="signal peptide" evidence="3">
    <location>
        <begin position="1"/>
        <end position="23"/>
    </location>
</feature>
<evidence type="ECO:0000259" key="4">
    <source>
        <dbReference type="Pfam" id="PF12770"/>
    </source>
</evidence>
<keyword evidence="6" id="KW-1185">Reference proteome</keyword>
<dbReference type="InterPro" id="IPR024983">
    <property type="entry name" value="CHAT_dom"/>
</dbReference>
<dbReference type="PANTHER" id="PTHR45641">
    <property type="entry name" value="TETRATRICOPEPTIDE REPEAT PROTEIN (AFU_ORTHOLOGUE AFUA_6G03870)"/>
    <property type="match status" value="1"/>
</dbReference>
<sequence length="978" mass="103783">MKLSAHCSAVLLALALPLSGAPAAIPAGFSATDPRHASLRRLEDRAFALFNSDDYALSMSQQTRDAWLQLHAAGMRAKVGGRPHPLAGVALINLSSMDQIDGKNPDALARSNEGLTLLEPFADAYPIAWMQGLSIKGFVQIALGNVAGGADTLALASAYMDGYIARTPADRLDKDTHMLRSNIAFSHAQALTRLGRNADAVAAQKASMEARITAAGPNSPDTIGSYYTYAQMLQRADRDAEAEKYARMAVEIATDHVDRKHPSYARALEALGLLLSRTGRRVESLDYLQRAIAIKRETVGTDSLYFQFGLQNLGSVLLPLERYADAEPLFLEAESGFRKIEGENSPQSARALAFAASADVAEGRRDEGIARFEAALARVRAGSDKDRDIGQRVYPYLIPALIEAGRVDEARTIAASFVAETAQLDNAPALPLAQAAMLSAWTGPDQGRLGEAARRLVGVLRDGAAMNDNGELTEDQRAALDTVLAVAAQTQDAPLALDAMAVLAGSRIAQANRLVAQRLVADPALAARVRGLQDKVKALEAADSRLLKALATDKDVAQARVDRAAVAADADAERAALSRDYPRWVEARGGERPELTTLRAGLGEQEGLLAVMPAFDGVYLLAVGPHGARIERAQRGRAAMVTLVNRLRGSLTPAGFDQGAAIDLYRQIFTPGILASLDKARDLRIVPTGAFASLPFAMLPQRPVAKVDRNTPWLIHRFAIEVQPGFAIGARQMTRMAMRDQRFLGIGAPQSFAVAAPALPQRGGGLLAANAYFRNGGADAQALSQLPSLPGSLTELQAVAKRFGADHATLLVGGEASEGALRRRDLSHYGVILFATHGLVSGEMEGVTEPALVLSPPASATADDDGLLTASEVAGMRIGADWVILSACNTAAGKDAQGAAYSGLAQAFRYAGAGSLLVSHWPVRDDASAFVTLETVKGANRGLPRAVALQRAMLKLIRSGQPGAAQPYIWAPFILMGR</sequence>
<feature type="chain" id="PRO_5045416357" evidence="3">
    <location>
        <begin position="24"/>
        <end position="978"/>
    </location>
</feature>
<keyword evidence="1" id="KW-0677">Repeat</keyword>
<comment type="caution">
    <text evidence="5">The sequence shown here is derived from an EMBL/GenBank/DDBJ whole genome shotgun (WGS) entry which is preliminary data.</text>
</comment>
<dbReference type="Gene3D" id="1.25.40.10">
    <property type="entry name" value="Tetratricopeptide repeat domain"/>
    <property type="match status" value="2"/>
</dbReference>
<reference evidence="6" key="1">
    <citation type="journal article" date="2019" name="Int. J. Syst. Evol. Microbiol.">
        <title>The Global Catalogue of Microorganisms (GCM) 10K type strain sequencing project: providing services to taxonomists for standard genome sequencing and annotation.</title>
        <authorList>
            <consortium name="The Broad Institute Genomics Platform"/>
            <consortium name="The Broad Institute Genome Sequencing Center for Infectious Disease"/>
            <person name="Wu L."/>
            <person name="Ma J."/>
        </authorList>
    </citation>
    <scope>NUCLEOTIDE SEQUENCE [LARGE SCALE GENOMIC DNA]</scope>
    <source>
        <strain evidence="6">CCM 7491</strain>
    </source>
</reference>
<organism evidence="5 6">
    <name type="scientific">Sphingobium rhizovicinum</name>
    <dbReference type="NCBI Taxonomy" id="432308"/>
    <lineage>
        <taxon>Bacteria</taxon>
        <taxon>Pseudomonadati</taxon>
        <taxon>Pseudomonadota</taxon>
        <taxon>Alphaproteobacteria</taxon>
        <taxon>Sphingomonadales</taxon>
        <taxon>Sphingomonadaceae</taxon>
        <taxon>Sphingobium</taxon>
    </lineage>
</organism>
<accession>A0ABV7NGQ4</accession>
<dbReference type="SUPFAM" id="SSF48452">
    <property type="entry name" value="TPR-like"/>
    <property type="match status" value="2"/>
</dbReference>
<keyword evidence="3" id="KW-0732">Signal</keyword>
<dbReference type="Pfam" id="PF13424">
    <property type="entry name" value="TPR_12"/>
    <property type="match status" value="1"/>
</dbReference>
<evidence type="ECO:0000256" key="2">
    <source>
        <dbReference type="ARBA" id="ARBA00022803"/>
    </source>
</evidence>
<dbReference type="EMBL" id="JBHRVU010000004">
    <property type="protein sequence ID" value="MFC3442500.1"/>
    <property type="molecule type" value="Genomic_DNA"/>
</dbReference>
<gene>
    <name evidence="5" type="ORF">ACFOKF_15100</name>
</gene>
<protein>
    <submittedName>
        <fullName evidence="5">CHAT domain-containing protein</fullName>
    </submittedName>
</protein>
<dbReference type="InterPro" id="IPR011990">
    <property type="entry name" value="TPR-like_helical_dom_sf"/>
</dbReference>
<dbReference type="RefSeq" id="WP_380796653.1">
    <property type="nucleotide sequence ID" value="NZ_JBHRVU010000004.1"/>
</dbReference>
<keyword evidence="2" id="KW-0802">TPR repeat</keyword>
<name>A0ABV7NGQ4_9SPHN</name>
<evidence type="ECO:0000313" key="5">
    <source>
        <dbReference type="EMBL" id="MFC3442500.1"/>
    </source>
</evidence>
<dbReference type="PANTHER" id="PTHR45641:SF19">
    <property type="entry name" value="NEPHROCYSTIN-3"/>
    <property type="match status" value="1"/>
</dbReference>
<evidence type="ECO:0000256" key="3">
    <source>
        <dbReference type="SAM" id="SignalP"/>
    </source>
</evidence>
<evidence type="ECO:0000313" key="6">
    <source>
        <dbReference type="Proteomes" id="UP001595681"/>
    </source>
</evidence>
<evidence type="ECO:0000256" key="1">
    <source>
        <dbReference type="ARBA" id="ARBA00022737"/>
    </source>
</evidence>
<dbReference type="Pfam" id="PF12770">
    <property type="entry name" value="CHAT"/>
    <property type="match status" value="1"/>
</dbReference>
<feature type="domain" description="CHAT" evidence="4">
    <location>
        <begin position="663"/>
        <end position="978"/>
    </location>
</feature>
<dbReference type="Pfam" id="PF13374">
    <property type="entry name" value="TPR_10"/>
    <property type="match status" value="1"/>
</dbReference>
<dbReference type="Proteomes" id="UP001595681">
    <property type="component" value="Unassembled WGS sequence"/>
</dbReference>
<proteinExistence type="predicted"/>